<dbReference type="EMBL" id="JAGEPF010000005">
    <property type="protein sequence ID" value="MBO2457787.1"/>
    <property type="molecule type" value="Genomic_DNA"/>
</dbReference>
<sequence length="46" mass="5042">MEVARHFPDSIAVRDSKQGNASPVVIISRAVLRALPRLSEQADPRS</sequence>
<gene>
    <name evidence="1" type="ORF">J4709_09385</name>
</gene>
<proteinExistence type="predicted"/>
<evidence type="ECO:0000313" key="2">
    <source>
        <dbReference type="Proteomes" id="UP000680206"/>
    </source>
</evidence>
<evidence type="ECO:0008006" key="3">
    <source>
        <dbReference type="Google" id="ProtNLM"/>
    </source>
</evidence>
<name>A0ABS3RM89_9ACTN</name>
<protein>
    <recommendedName>
        <fullName evidence="3">DUF397 domain-containing protein</fullName>
    </recommendedName>
</protein>
<organism evidence="1 2">
    <name type="scientific">Actinomadura violacea</name>
    <dbReference type="NCBI Taxonomy" id="2819934"/>
    <lineage>
        <taxon>Bacteria</taxon>
        <taxon>Bacillati</taxon>
        <taxon>Actinomycetota</taxon>
        <taxon>Actinomycetes</taxon>
        <taxon>Streptosporangiales</taxon>
        <taxon>Thermomonosporaceae</taxon>
        <taxon>Actinomadura</taxon>
    </lineage>
</organism>
<reference evidence="1 2" key="1">
    <citation type="submission" date="2021-03" db="EMBL/GenBank/DDBJ databases">
        <title>Actinomadura violae sp. nov., isolated from lichen in Thailand.</title>
        <authorList>
            <person name="Kanchanasin P."/>
            <person name="Saeng-In P."/>
            <person name="Phongsopitanun W."/>
            <person name="Yuki M."/>
            <person name="Kudo T."/>
            <person name="Ohkuma M."/>
            <person name="Tanasupawat S."/>
        </authorList>
    </citation>
    <scope>NUCLEOTIDE SEQUENCE [LARGE SCALE GENOMIC DNA]</scope>
    <source>
        <strain evidence="1 2">LCR2-06</strain>
    </source>
</reference>
<dbReference type="Proteomes" id="UP000680206">
    <property type="component" value="Unassembled WGS sequence"/>
</dbReference>
<evidence type="ECO:0000313" key="1">
    <source>
        <dbReference type="EMBL" id="MBO2457787.1"/>
    </source>
</evidence>
<comment type="caution">
    <text evidence="1">The sequence shown here is derived from an EMBL/GenBank/DDBJ whole genome shotgun (WGS) entry which is preliminary data.</text>
</comment>
<keyword evidence="2" id="KW-1185">Reference proteome</keyword>
<accession>A0ABS3RM89</accession>